<name>Q2LV49_SYNAS</name>
<dbReference type="HOGENOM" id="CLU_3012653_0_0_7"/>
<proteinExistence type="predicted"/>
<accession>Q2LV49</accession>
<gene>
    <name evidence="1" type="ORF">SYN_03671</name>
</gene>
<dbReference type="KEGG" id="sat:SYN_03671"/>
<keyword evidence="2" id="KW-1185">Reference proteome</keyword>
<dbReference type="STRING" id="56780.SYN_03671"/>
<sequence>MKTTLASRRLRKERCQPIGEKIDVSKPFIKIVFVISENVFLKLIVHKIKKRCIFLM</sequence>
<dbReference type="Proteomes" id="UP000001933">
    <property type="component" value="Chromosome"/>
</dbReference>
<protein>
    <submittedName>
        <fullName evidence="1">Hypothetical cytosolic protein</fullName>
    </submittedName>
</protein>
<reference evidence="1 2" key="1">
    <citation type="journal article" date="2007" name="Proc. Natl. Acad. Sci. U.S.A.">
        <title>The genome of Syntrophus aciditrophicus: life at the thermodynamic limit of microbial growth.</title>
        <authorList>
            <person name="McInerney M.J."/>
            <person name="Rohlin L."/>
            <person name="Mouttaki H."/>
            <person name="Kim U."/>
            <person name="Krupp R.S."/>
            <person name="Rios-Hernandez L."/>
            <person name="Sieber J."/>
            <person name="Struchtemeyer C.G."/>
            <person name="Bhattacharyya A."/>
            <person name="Campbell J.W."/>
            <person name="Gunsalus R.P."/>
        </authorList>
    </citation>
    <scope>NUCLEOTIDE SEQUENCE [LARGE SCALE GENOMIC DNA]</scope>
    <source>
        <strain evidence="1 2">SB</strain>
    </source>
</reference>
<evidence type="ECO:0000313" key="2">
    <source>
        <dbReference type="Proteomes" id="UP000001933"/>
    </source>
</evidence>
<dbReference type="AlphaFoldDB" id="Q2LV49"/>
<evidence type="ECO:0000313" key="1">
    <source>
        <dbReference type="EMBL" id="ABC77957.1"/>
    </source>
</evidence>
<organism evidence="1 2">
    <name type="scientific">Syntrophus aciditrophicus (strain SB)</name>
    <dbReference type="NCBI Taxonomy" id="56780"/>
    <lineage>
        <taxon>Bacteria</taxon>
        <taxon>Pseudomonadati</taxon>
        <taxon>Thermodesulfobacteriota</taxon>
        <taxon>Syntrophia</taxon>
        <taxon>Syntrophales</taxon>
        <taxon>Syntrophaceae</taxon>
        <taxon>Syntrophus</taxon>
    </lineage>
</organism>
<dbReference type="EMBL" id="CP000252">
    <property type="protein sequence ID" value="ABC77957.1"/>
    <property type="molecule type" value="Genomic_DNA"/>
</dbReference>
<dbReference type="InParanoid" id="Q2LV49"/>